<evidence type="ECO:0000313" key="1">
    <source>
        <dbReference type="Ensembl" id="ENSVKKP00000009738.1"/>
    </source>
</evidence>
<reference evidence="1" key="1">
    <citation type="submission" date="2025-08" db="UniProtKB">
        <authorList>
            <consortium name="Ensembl"/>
        </authorList>
    </citation>
    <scope>IDENTIFICATION</scope>
</reference>
<sequence>LLRFGETSRTKWHVASITACLIPPLEIRNKMIKVIYKSQTHTHTHHCCQSCSNPLEKLQCSEPEPEGWILALCTASTLDSWDWRYLKNVFCLYRNNQRKIVSLKM</sequence>
<reference evidence="1" key="2">
    <citation type="submission" date="2025-09" db="UniProtKB">
        <authorList>
            <consortium name="Ensembl"/>
        </authorList>
    </citation>
    <scope>IDENTIFICATION</scope>
</reference>
<keyword evidence="2" id="KW-1185">Reference proteome</keyword>
<protein>
    <submittedName>
        <fullName evidence="1">Uncharacterized protein</fullName>
    </submittedName>
</protein>
<evidence type="ECO:0000313" key="2">
    <source>
        <dbReference type="Proteomes" id="UP000694545"/>
    </source>
</evidence>
<organism evidence="1 2">
    <name type="scientific">Varanus komodoensis</name>
    <name type="common">Komodo dragon</name>
    <dbReference type="NCBI Taxonomy" id="61221"/>
    <lineage>
        <taxon>Eukaryota</taxon>
        <taxon>Metazoa</taxon>
        <taxon>Chordata</taxon>
        <taxon>Craniata</taxon>
        <taxon>Vertebrata</taxon>
        <taxon>Euteleostomi</taxon>
        <taxon>Lepidosauria</taxon>
        <taxon>Squamata</taxon>
        <taxon>Bifurcata</taxon>
        <taxon>Unidentata</taxon>
        <taxon>Episquamata</taxon>
        <taxon>Toxicofera</taxon>
        <taxon>Anguimorpha</taxon>
        <taxon>Paleoanguimorpha</taxon>
        <taxon>Varanoidea</taxon>
        <taxon>Varanidae</taxon>
        <taxon>Varanus</taxon>
    </lineage>
</organism>
<proteinExistence type="predicted"/>
<dbReference type="Ensembl" id="ENSVKKT00000009982.1">
    <property type="protein sequence ID" value="ENSVKKP00000009738.1"/>
    <property type="gene ID" value="ENSVKKG00000006875.1"/>
</dbReference>
<dbReference type="AlphaFoldDB" id="A0A8D2J5Q4"/>
<name>A0A8D2J5Q4_VARKO</name>
<accession>A0A8D2J5Q4</accession>
<dbReference type="Proteomes" id="UP000694545">
    <property type="component" value="Unplaced"/>
</dbReference>